<dbReference type="PROSITE" id="PS01186">
    <property type="entry name" value="EGF_2"/>
    <property type="match status" value="1"/>
</dbReference>
<dbReference type="InterPro" id="IPR000436">
    <property type="entry name" value="Sushi_SCR_CCP_dom"/>
</dbReference>
<dbReference type="Gene3D" id="2.10.25.10">
    <property type="entry name" value="Laminin"/>
    <property type="match status" value="1"/>
</dbReference>
<protein>
    <recommendedName>
        <fullName evidence="8">Sushi domain-containing protein</fullName>
    </recommendedName>
</protein>
<feature type="signal peptide" evidence="4">
    <location>
        <begin position="1"/>
        <end position="19"/>
    </location>
</feature>
<dbReference type="InterPro" id="IPR035976">
    <property type="entry name" value="Sushi/SCR/CCP_sf"/>
</dbReference>
<evidence type="ECO:0000256" key="3">
    <source>
        <dbReference type="PROSITE-ProRule" id="PRU00302"/>
    </source>
</evidence>
<keyword evidence="3" id="KW-0768">Sushi</keyword>
<name>A0A1B6CKZ9_9HEMI</name>
<dbReference type="PROSITE" id="PS00022">
    <property type="entry name" value="EGF_1"/>
    <property type="match status" value="1"/>
</dbReference>
<sequence>RVSYTVLLLVFFWLDKSRGWHDSYSRHNRIGRNRDRRITGYTSEWDLQRDFPETEIKGVYHTYQYGSALIPHRGATVHVVPSKGSKKIYRGTITSHINHNGNHKRVNNYRSNYHKHKPKGEHLSVDDSWKVSNDQPVRQQVCAKCPSDRAVVTKRGANTVIMETPPVIPCYPWSNVNGVKLRNLQGPRPGIRIGEGSHELVVGIFHYRRRLATCHLRYNVIVRKCPPLEVGFGVKTYCPRGSAWGAQCNISCEDGYLLDGPSVTECTDDLEWSGTVPQCRETTACPVPVSPANGHLSCRTPLQQPVVPKGMLPDGSMCHYRCDAGYNIPQSESHLSSVRCVAGNWNSSQDPTCIESNALDETEVLMEEQENLLASRIDKNSLCPKDLCMNGGHCIILLGEPACSCVKGYSGLHCTEYSQDIPNYIT</sequence>
<dbReference type="PANTHER" id="PTHR46839:SF2">
    <property type="entry name" value="SUSHI DOMAIN-CONTAINING PROTEIN 6"/>
    <property type="match status" value="1"/>
</dbReference>
<feature type="domain" description="EGF-like" evidence="5">
    <location>
        <begin position="379"/>
        <end position="415"/>
    </location>
</feature>
<evidence type="ECO:0000313" key="7">
    <source>
        <dbReference type="EMBL" id="JAS14011.1"/>
    </source>
</evidence>
<dbReference type="CDD" id="cd00033">
    <property type="entry name" value="CCP"/>
    <property type="match status" value="2"/>
</dbReference>
<comment type="caution">
    <text evidence="2">Lacks conserved residue(s) required for the propagation of feature annotation.</text>
</comment>
<feature type="domain" description="Sushi" evidence="6">
    <location>
        <begin position="223"/>
        <end position="281"/>
    </location>
</feature>
<dbReference type="PROSITE" id="PS50026">
    <property type="entry name" value="EGF_3"/>
    <property type="match status" value="1"/>
</dbReference>
<dbReference type="InterPro" id="IPR000742">
    <property type="entry name" value="EGF"/>
</dbReference>
<evidence type="ECO:0000259" key="6">
    <source>
        <dbReference type="PROSITE" id="PS50923"/>
    </source>
</evidence>
<dbReference type="AlphaFoldDB" id="A0A1B6CKZ9"/>
<feature type="chain" id="PRO_5008580465" description="Sushi domain-containing protein" evidence="4">
    <location>
        <begin position="20"/>
        <end position="426"/>
    </location>
</feature>
<feature type="disulfide bond" evidence="2">
    <location>
        <begin position="405"/>
        <end position="414"/>
    </location>
</feature>
<dbReference type="InterPro" id="IPR042866">
    <property type="entry name" value="SUSD6"/>
</dbReference>
<dbReference type="SUPFAM" id="SSF57535">
    <property type="entry name" value="Complement control module/SCR domain"/>
    <property type="match status" value="2"/>
</dbReference>
<dbReference type="GO" id="GO:0006974">
    <property type="term" value="P:DNA damage response"/>
    <property type="evidence" value="ECO:0007669"/>
    <property type="project" value="TreeGrafter"/>
</dbReference>
<keyword evidence="4" id="KW-0732">Signal</keyword>
<dbReference type="Pfam" id="PF00008">
    <property type="entry name" value="EGF"/>
    <property type="match status" value="1"/>
</dbReference>
<dbReference type="Pfam" id="PF00084">
    <property type="entry name" value="Sushi"/>
    <property type="match status" value="2"/>
</dbReference>
<dbReference type="SMART" id="SM00032">
    <property type="entry name" value="CCP"/>
    <property type="match status" value="2"/>
</dbReference>
<evidence type="ECO:0000259" key="5">
    <source>
        <dbReference type="PROSITE" id="PS50026"/>
    </source>
</evidence>
<evidence type="ECO:0008006" key="8">
    <source>
        <dbReference type="Google" id="ProtNLM"/>
    </source>
</evidence>
<dbReference type="Gene3D" id="2.10.70.10">
    <property type="entry name" value="Complement Module, domain 1"/>
    <property type="match status" value="2"/>
</dbReference>
<dbReference type="PROSITE" id="PS50923">
    <property type="entry name" value="SUSHI"/>
    <property type="match status" value="2"/>
</dbReference>
<evidence type="ECO:0000256" key="1">
    <source>
        <dbReference type="ARBA" id="ARBA00023157"/>
    </source>
</evidence>
<accession>A0A1B6CKZ9</accession>
<feature type="domain" description="Sushi" evidence="6">
    <location>
        <begin position="296"/>
        <end position="355"/>
    </location>
</feature>
<feature type="non-terminal residue" evidence="7">
    <location>
        <position position="1"/>
    </location>
</feature>
<organism evidence="7">
    <name type="scientific">Clastoptera arizonana</name>
    <name type="common">Arizona spittle bug</name>
    <dbReference type="NCBI Taxonomy" id="38151"/>
    <lineage>
        <taxon>Eukaryota</taxon>
        <taxon>Metazoa</taxon>
        <taxon>Ecdysozoa</taxon>
        <taxon>Arthropoda</taxon>
        <taxon>Hexapoda</taxon>
        <taxon>Insecta</taxon>
        <taxon>Pterygota</taxon>
        <taxon>Neoptera</taxon>
        <taxon>Paraneoptera</taxon>
        <taxon>Hemiptera</taxon>
        <taxon>Auchenorrhyncha</taxon>
        <taxon>Cercopoidea</taxon>
        <taxon>Clastopteridae</taxon>
        <taxon>Clastoptera</taxon>
    </lineage>
</organism>
<feature type="disulfide bond" evidence="3">
    <location>
        <begin position="252"/>
        <end position="279"/>
    </location>
</feature>
<evidence type="ECO:0000256" key="4">
    <source>
        <dbReference type="SAM" id="SignalP"/>
    </source>
</evidence>
<dbReference type="SUPFAM" id="SSF57196">
    <property type="entry name" value="EGF/Laminin"/>
    <property type="match status" value="1"/>
</dbReference>
<dbReference type="PANTHER" id="PTHR46839">
    <property type="entry name" value="SUSHI DOMAIN-CONTAINING PROTEIN 6"/>
    <property type="match status" value="1"/>
</dbReference>
<keyword evidence="2" id="KW-0245">EGF-like domain</keyword>
<keyword evidence="1 2" id="KW-1015">Disulfide bond</keyword>
<dbReference type="EMBL" id="GEDC01023287">
    <property type="protein sequence ID" value="JAS14011.1"/>
    <property type="molecule type" value="Transcribed_RNA"/>
</dbReference>
<dbReference type="CDD" id="cd00054">
    <property type="entry name" value="EGF_CA"/>
    <property type="match status" value="1"/>
</dbReference>
<evidence type="ECO:0000256" key="2">
    <source>
        <dbReference type="PROSITE-ProRule" id="PRU00076"/>
    </source>
</evidence>
<gene>
    <name evidence="7" type="ORF">g.24597</name>
</gene>
<reference evidence="7" key="1">
    <citation type="submission" date="2015-12" db="EMBL/GenBank/DDBJ databases">
        <title>De novo transcriptome assembly of four potential Pierce s Disease insect vectors from Arizona vineyards.</title>
        <authorList>
            <person name="Tassone E.E."/>
        </authorList>
    </citation>
    <scope>NUCLEOTIDE SEQUENCE</scope>
</reference>
<proteinExistence type="predicted"/>